<dbReference type="InterPro" id="IPR004805">
    <property type="entry name" value="DnaE2/DnaE/PolC"/>
</dbReference>
<dbReference type="GO" id="GO:0003887">
    <property type="term" value="F:DNA-directed DNA polymerase activity"/>
    <property type="evidence" value="ECO:0007669"/>
    <property type="project" value="UniProtKB-EC"/>
</dbReference>
<evidence type="ECO:0000256" key="2">
    <source>
        <dbReference type="ARBA" id="ARBA00007391"/>
    </source>
</evidence>
<feature type="domain" description="OB" evidence="15">
    <location>
        <begin position="1007"/>
        <end position="1081"/>
    </location>
</feature>
<dbReference type="NCBIfam" id="NF004225">
    <property type="entry name" value="PRK05672.1"/>
    <property type="match status" value="1"/>
</dbReference>
<evidence type="ECO:0000313" key="21">
    <source>
        <dbReference type="Proteomes" id="UP000717752"/>
    </source>
</evidence>
<dbReference type="CDD" id="cd07434">
    <property type="entry name" value="PHP_PolIIIA_DnaE2"/>
    <property type="match status" value="1"/>
</dbReference>
<keyword evidence="5 13" id="KW-0963">Cytoplasm</keyword>
<feature type="domain" description="PHP" evidence="16">
    <location>
        <begin position="13"/>
        <end position="160"/>
    </location>
</feature>
<keyword evidence="21" id="KW-1185">Reference proteome</keyword>
<dbReference type="Pfam" id="PF14579">
    <property type="entry name" value="HHH_6"/>
    <property type="match status" value="1"/>
</dbReference>
<organism evidence="20 21">
    <name type="scientific">Rhizobium mesosinicum</name>
    <dbReference type="NCBI Taxonomy" id="335017"/>
    <lineage>
        <taxon>Bacteria</taxon>
        <taxon>Pseudomonadati</taxon>
        <taxon>Pseudomonadota</taxon>
        <taxon>Alphaproteobacteria</taxon>
        <taxon>Hyphomicrobiales</taxon>
        <taxon>Rhizobiaceae</taxon>
        <taxon>Rhizobium/Agrobacterium group</taxon>
        <taxon>Rhizobium</taxon>
    </lineage>
</organism>
<protein>
    <recommendedName>
        <fullName evidence="4 13">Error-prone DNA polymerase</fullName>
        <ecNumber evidence="3 13">2.7.7.7</ecNumber>
    </recommendedName>
</protein>
<dbReference type="Pfam" id="PF02811">
    <property type="entry name" value="PHP"/>
    <property type="match status" value="1"/>
</dbReference>
<evidence type="ECO:0000256" key="4">
    <source>
        <dbReference type="ARBA" id="ARBA00017273"/>
    </source>
</evidence>
<keyword evidence="11 13" id="KW-0234">DNA repair</keyword>
<evidence type="ECO:0000256" key="8">
    <source>
        <dbReference type="ARBA" id="ARBA00022705"/>
    </source>
</evidence>
<evidence type="ECO:0000259" key="15">
    <source>
        <dbReference type="Pfam" id="PF01336"/>
    </source>
</evidence>
<evidence type="ECO:0000256" key="12">
    <source>
        <dbReference type="ARBA" id="ARBA00049244"/>
    </source>
</evidence>
<evidence type="ECO:0000259" key="18">
    <source>
        <dbReference type="Pfam" id="PF14579"/>
    </source>
</evidence>
<feature type="region of interest" description="Disordered" evidence="14">
    <location>
        <begin position="1100"/>
        <end position="1158"/>
    </location>
</feature>
<feature type="domain" description="DNA polymerase helix-hairpin-helix motif" evidence="18">
    <location>
        <begin position="814"/>
        <end position="920"/>
    </location>
</feature>
<dbReference type="InterPro" id="IPR029460">
    <property type="entry name" value="DNAPol_HHH"/>
</dbReference>
<gene>
    <name evidence="13" type="primary">dnaE2</name>
    <name evidence="20" type="ORF">JNB85_26800</name>
</gene>
<dbReference type="InterPro" id="IPR040982">
    <property type="entry name" value="DNA_pol3_finger"/>
</dbReference>
<evidence type="ECO:0000256" key="3">
    <source>
        <dbReference type="ARBA" id="ARBA00012417"/>
    </source>
</evidence>
<dbReference type="Pfam" id="PF17657">
    <property type="entry name" value="DNA_pol3_finger"/>
    <property type="match status" value="1"/>
</dbReference>
<comment type="caution">
    <text evidence="20">The sequence shown here is derived from an EMBL/GenBank/DDBJ whole genome shotgun (WGS) entry which is preliminary data.</text>
</comment>
<dbReference type="InterPro" id="IPR011708">
    <property type="entry name" value="DNA_pol3_alpha_NTPase_dom"/>
</dbReference>
<dbReference type="Pfam" id="PF01336">
    <property type="entry name" value="tRNA_anti-codon"/>
    <property type="match status" value="1"/>
</dbReference>
<feature type="domain" description="DNA polymerase III alpha subunit finger" evidence="19">
    <location>
        <begin position="567"/>
        <end position="741"/>
    </location>
</feature>
<dbReference type="InterPro" id="IPR004365">
    <property type="entry name" value="NA-bd_OB_tRNA"/>
</dbReference>
<dbReference type="PANTHER" id="PTHR32294">
    <property type="entry name" value="DNA POLYMERASE III SUBUNIT ALPHA"/>
    <property type="match status" value="1"/>
</dbReference>
<keyword evidence="10 13" id="KW-0239">DNA-directed DNA polymerase</keyword>
<keyword evidence="7 13" id="KW-0548">Nucleotidyltransferase</keyword>
<evidence type="ECO:0000256" key="10">
    <source>
        <dbReference type="ARBA" id="ARBA00022932"/>
    </source>
</evidence>
<comment type="function">
    <text evidence="13">DNA polymerase involved in damage-induced mutagenesis and translesion synthesis (TLS). It is not the major replicative DNA polymerase.</text>
</comment>
<dbReference type="InterPro" id="IPR004013">
    <property type="entry name" value="PHP_dom"/>
</dbReference>
<keyword evidence="8 13" id="KW-0235">DNA replication</keyword>
<evidence type="ECO:0000256" key="9">
    <source>
        <dbReference type="ARBA" id="ARBA00022763"/>
    </source>
</evidence>
<evidence type="ECO:0000256" key="13">
    <source>
        <dbReference type="HAMAP-Rule" id="MF_01902"/>
    </source>
</evidence>
<comment type="subcellular location">
    <subcellularLocation>
        <location evidence="1 13">Cytoplasm</location>
    </subcellularLocation>
</comment>
<evidence type="ECO:0000256" key="1">
    <source>
        <dbReference type="ARBA" id="ARBA00004496"/>
    </source>
</evidence>
<proteinExistence type="inferred from homology"/>
<dbReference type="PANTHER" id="PTHR32294:SF4">
    <property type="entry name" value="ERROR-PRONE DNA POLYMERASE"/>
    <property type="match status" value="1"/>
</dbReference>
<dbReference type="Pfam" id="PF07733">
    <property type="entry name" value="DNA_pol3_alpha"/>
    <property type="match status" value="1"/>
</dbReference>
<comment type="similarity">
    <text evidence="2 13">Belongs to the DNA polymerase type-C family. DnaE2 subfamily.</text>
</comment>
<sequence>MRPEPAFFEIGAKTNFSFLEGASKPEEMVVQAAFLKLGGLGIADRNSVAGVVRAHAQAEQLVERYKNRDAILVEAEKKGKTEIILDPIRVQPGARLVFSDGTPDILAYPRNRKGWANLCRLLSAGNLKEEAVKGTCILTEAELMEWGDEMMLALVPDRAAVDPAGQPVLEDYLERFRKRFRKTFFMALSPAYDGRDRQAFAMLAMLAARNRVPLIASNQPLYHHPERRPLSDIVIAIREHVQISEAGFLLTPNGERFLKDSREIVRLFRDYPDAVENTQVFFRKLSFSLNELKHNYPPENDPGETPQETLERLTRAGAAIRYPAGVPEKVARQIDYELKLIGDKNYASYFLTVHKIIHHARYDLKVLCQGRGSAANSVICYCLEITEVDPTKTTLLFDRFISMDRDEPPDIDVDFEHERREDVIQSIYKRYGHDHAGLTAAVTSYRTRSAGREVAKAFGLSEDVQSAISSLVWGWSEDNLSERDAKAAGLDMKDPVTRNVLKYASELLSFPRHLTQHVGGFVITRDRLDEVVPIMKTAMPDRYMIEWDKDDLDNVQILKVDVLALGMLTCLRKAFSLLELHYDVKKTLADLGNKEHGEEGEPVYDMMGRADTLGVFQIESRAQMSMLPRLKPKIFYDLVIEVAIVRPGPIQGDMVHPYLKRREEKAKNIPIKYPSPELENVLERTLGVPLFQEQAMQIAITAAGFKPAEADRLRRSMATFKRTGTIDSFEKRFVDGMVERGYDHKFAEQCFNQIKGFGEYGFPESHAASFALLVYASSWLKAYYPDVFCAAMLNSQPMGFYAPAQLVRDAREHGVKILPADINYSDWECTLEEAAFDRASIDFRHSEMRDIIKTHHAVRLGLLQIKGVSSKDMERLVENRGKGYHSVRDLWLRSGLQKSVIERLADADAFQSLKLSRRQALWAVRALDVKSATEELPLFESVRHIDLQPEPQAKLPDMLPGEQVIEDYRYLSLSLKAHPVSFLREELCKAGVTRNVDLLRVASGRRVTIAGLVLVRQQPGSAKGVIFMTLEDETGVANAIVWKKTFERYRAVVMGARLVKIYGKLQSQSGVIHTVVEHIEDMTPLLGILQREAKRFGVSERSDEVLRPTQDHRQQKKADALARDEMTRKIANGRSPERGRDGDIAETASVMPRGRNFH</sequence>
<name>A0ABS7H1G3_9HYPH</name>
<accession>A0ABS7H1G3</accession>
<dbReference type="Proteomes" id="UP000717752">
    <property type="component" value="Unassembled WGS sequence"/>
</dbReference>
<evidence type="ECO:0000256" key="14">
    <source>
        <dbReference type="SAM" id="MobiDB-lite"/>
    </source>
</evidence>
<dbReference type="EMBL" id="JAEUAK010000014">
    <property type="protein sequence ID" value="MBW9056024.1"/>
    <property type="molecule type" value="Genomic_DNA"/>
</dbReference>
<reference evidence="20 21" key="1">
    <citation type="journal article" date="2021" name="MBio">
        <title>Poor Competitiveness of Bradyrhizobium in Pigeon Pea Root Colonization in Indian Soils.</title>
        <authorList>
            <person name="Chalasani D."/>
            <person name="Basu A."/>
            <person name="Pullabhotla S.V.S.R.N."/>
            <person name="Jorrin B."/>
            <person name="Neal A.L."/>
            <person name="Poole P.S."/>
            <person name="Podile A.R."/>
            <person name="Tkacz A."/>
        </authorList>
    </citation>
    <scope>NUCLEOTIDE SEQUENCE [LARGE SCALE GENOMIC DNA]</scope>
    <source>
        <strain evidence="20 21">HU56</strain>
    </source>
</reference>
<feature type="domain" description="Bacterial DNA polymerase III alpha subunit NTPase" evidence="17">
    <location>
        <begin position="309"/>
        <end position="564"/>
    </location>
</feature>
<keyword evidence="6 13" id="KW-0808">Transferase</keyword>
<dbReference type="NCBIfam" id="TIGR00594">
    <property type="entry name" value="polc"/>
    <property type="match status" value="1"/>
</dbReference>
<comment type="catalytic activity">
    <reaction evidence="12 13">
        <text>DNA(n) + a 2'-deoxyribonucleoside 5'-triphosphate = DNA(n+1) + diphosphate</text>
        <dbReference type="Rhea" id="RHEA:22508"/>
        <dbReference type="Rhea" id="RHEA-COMP:17339"/>
        <dbReference type="Rhea" id="RHEA-COMP:17340"/>
        <dbReference type="ChEBI" id="CHEBI:33019"/>
        <dbReference type="ChEBI" id="CHEBI:61560"/>
        <dbReference type="ChEBI" id="CHEBI:173112"/>
        <dbReference type="EC" id="2.7.7.7"/>
    </reaction>
</comment>
<evidence type="ECO:0000256" key="5">
    <source>
        <dbReference type="ARBA" id="ARBA00022490"/>
    </source>
</evidence>
<dbReference type="EC" id="2.7.7.7" evidence="3 13"/>
<dbReference type="InterPro" id="IPR023073">
    <property type="entry name" value="DnaE2"/>
</dbReference>
<dbReference type="HAMAP" id="MF_01902">
    <property type="entry name" value="DNApol_error_prone"/>
    <property type="match status" value="1"/>
</dbReference>
<evidence type="ECO:0000259" key="19">
    <source>
        <dbReference type="Pfam" id="PF17657"/>
    </source>
</evidence>
<dbReference type="CDD" id="cd04485">
    <property type="entry name" value="DnaE_OBF"/>
    <property type="match status" value="1"/>
</dbReference>
<keyword evidence="9 13" id="KW-0227">DNA damage</keyword>
<dbReference type="Gene3D" id="3.20.20.140">
    <property type="entry name" value="Metal-dependent hydrolases"/>
    <property type="match status" value="1"/>
</dbReference>
<evidence type="ECO:0000313" key="20">
    <source>
        <dbReference type="EMBL" id="MBW9056024.1"/>
    </source>
</evidence>
<feature type="compositionally biased region" description="Basic and acidic residues" evidence="14">
    <location>
        <begin position="1100"/>
        <end position="1128"/>
    </location>
</feature>
<dbReference type="RefSeq" id="WP_220337458.1">
    <property type="nucleotide sequence ID" value="NZ_JAEUAK010000014.1"/>
</dbReference>
<evidence type="ECO:0000256" key="6">
    <source>
        <dbReference type="ARBA" id="ARBA00022679"/>
    </source>
</evidence>
<evidence type="ECO:0000256" key="7">
    <source>
        <dbReference type="ARBA" id="ARBA00022695"/>
    </source>
</evidence>
<evidence type="ECO:0000259" key="16">
    <source>
        <dbReference type="Pfam" id="PF02811"/>
    </source>
</evidence>
<evidence type="ECO:0000256" key="11">
    <source>
        <dbReference type="ARBA" id="ARBA00023204"/>
    </source>
</evidence>
<evidence type="ECO:0000259" key="17">
    <source>
        <dbReference type="Pfam" id="PF07733"/>
    </source>
</evidence>
<dbReference type="Gene3D" id="1.10.150.870">
    <property type="match status" value="1"/>
</dbReference>